<keyword evidence="8 9" id="KW-0339">Growth factor</keyword>
<keyword evidence="11" id="KW-1185">Reference proteome</keyword>
<dbReference type="EMBL" id="JAUIZM010000007">
    <property type="protein sequence ID" value="KAK1375807.1"/>
    <property type="molecule type" value="Genomic_DNA"/>
</dbReference>
<dbReference type="Proteomes" id="UP001237642">
    <property type="component" value="Unassembled WGS sequence"/>
</dbReference>
<reference evidence="10" key="1">
    <citation type="submission" date="2023-02" db="EMBL/GenBank/DDBJ databases">
        <title>Genome of toxic invasive species Heracleum sosnowskyi carries increased number of genes despite the absence of recent whole-genome duplications.</title>
        <authorList>
            <person name="Schelkunov M."/>
            <person name="Shtratnikova V."/>
            <person name="Makarenko M."/>
            <person name="Klepikova A."/>
            <person name="Omelchenko D."/>
            <person name="Novikova G."/>
            <person name="Obukhova E."/>
            <person name="Bogdanov V."/>
            <person name="Penin A."/>
            <person name="Logacheva M."/>
        </authorList>
    </citation>
    <scope>NUCLEOTIDE SEQUENCE</scope>
    <source>
        <strain evidence="10">Hsosn_3</strain>
        <tissue evidence="10">Leaf</tissue>
    </source>
</reference>
<proteinExistence type="inferred from homology"/>
<comment type="subcellular location">
    <subcellularLocation>
        <location evidence="1 9">Secreted</location>
    </subcellularLocation>
</comment>
<keyword evidence="3 9" id="KW-0217">Developmental protein</keyword>
<sequence>MTLKNRSRKKHKVKQASLYFSFESPYRVFICPSNLQEATAARTGPTSFSDVTPMKTYHKDDGAVKASTDMNCSGPAEEECLMRRTLAAHIDYIYTQRHNNK</sequence>
<evidence type="ECO:0000256" key="9">
    <source>
        <dbReference type="RuleBase" id="RU368031"/>
    </source>
</evidence>
<keyword evidence="5 9" id="KW-0765">Sulfation</keyword>
<dbReference type="AlphaFoldDB" id="A0AAD8I0G3"/>
<name>A0AAD8I0G3_9APIA</name>
<evidence type="ECO:0000256" key="5">
    <source>
        <dbReference type="ARBA" id="ARBA00022641"/>
    </source>
</evidence>
<comment type="PTM">
    <text evidence="9">Sulfation is important for activity and for the binding to a putative membrane receptor.</text>
</comment>
<dbReference type="InterPro" id="IPR009438">
    <property type="entry name" value="Phytosulfokine"/>
</dbReference>
<dbReference type="GO" id="GO:0005576">
    <property type="term" value="C:extracellular region"/>
    <property type="evidence" value="ECO:0007669"/>
    <property type="project" value="UniProtKB-SubCell"/>
</dbReference>
<comment type="similarity">
    <text evidence="2 9">Belongs to the phytosulfokine family.</text>
</comment>
<keyword evidence="7 9" id="KW-0221">Differentiation</keyword>
<accession>A0AAD8I0G3</accession>
<comment type="PTM">
    <text evidence="9">PSK-alpha is produced by endopeptidase digestion. PSK-beta is produced from PSK-alpha by exopeptidase digestion.</text>
</comment>
<evidence type="ECO:0000256" key="4">
    <source>
        <dbReference type="ARBA" id="ARBA00022525"/>
    </source>
</evidence>
<comment type="function">
    <text evidence="9">Promotes plant cell differentiation, organogenesis and somatic embryogenesis as well as cell proliferation.</text>
</comment>
<organism evidence="10 11">
    <name type="scientific">Heracleum sosnowskyi</name>
    <dbReference type="NCBI Taxonomy" id="360622"/>
    <lineage>
        <taxon>Eukaryota</taxon>
        <taxon>Viridiplantae</taxon>
        <taxon>Streptophyta</taxon>
        <taxon>Embryophyta</taxon>
        <taxon>Tracheophyta</taxon>
        <taxon>Spermatophyta</taxon>
        <taxon>Magnoliopsida</taxon>
        <taxon>eudicotyledons</taxon>
        <taxon>Gunneridae</taxon>
        <taxon>Pentapetalae</taxon>
        <taxon>asterids</taxon>
        <taxon>campanulids</taxon>
        <taxon>Apiales</taxon>
        <taxon>Apiaceae</taxon>
        <taxon>Apioideae</taxon>
        <taxon>apioid superclade</taxon>
        <taxon>Tordylieae</taxon>
        <taxon>Tordyliinae</taxon>
        <taxon>Heracleum</taxon>
    </lineage>
</organism>
<dbReference type="GO" id="GO:0030154">
    <property type="term" value="P:cell differentiation"/>
    <property type="evidence" value="ECO:0007669"/>
    <property type="project" value="UniProtKB-UniRule"/>
</dbReference>
<dbReference type="Pfam" id="PF06404">
    <property type="entry name" value="PSK"/>
    <property type="match status" value="1"/>
</dbReference>
<keyword evidence="6 9" id="KW-0732">Signal</keyword>
<gene>
    <name evidence="10" type="ORF">POM88_032000</name>
</gene>
<dbReference type="GO" id="GO:0008083">
    <property type="term" value="F:growth factor activity"/>
    <property type="evidence" value="ECO:0007669"/>
    <property type="project" value="UniProtKB-UniRule"/>
</dbReference>
<evidence type="ECO:0000256" key="6">
    <source>
        <dbReference type="ARBA" id="ARBA00022729"/>
    </source>
</evidence>
<dbReference type="PANTHER" id="PTHR33285:SF38">
    <property type="entry name" value="PHYTOSULFOKINE"/>
    <property type="match status" value="1"/>
</dbReference>
<dbReference type="GO" id="GO:0008283">
    <property type="term" value="P:cell population proliferation"/>
    <property type="evidence" value="ECO:0007669"/>
    <property type="project" value="UniProtKB-UniRule"/>
</dbReference>
<evidence type="ECO:0000256" key="8">
    <source>
        <dbReference type="ARBA" id="ARBA00023030"/>
    </source>
</evidence>
<dbReference type="PANTHER" id="PTHR33285">
    <property type="entry name" value="PHYTOSULFOKINES 3"/>
    <property type="match status" value="1"/>
</dbReference>
<comment type="caution">
    <text evidence="10">The sequence shown here is derived from an EMBL/GenBank/DDBJ whole genome shotgun (WGS) entry which is preliminary data.</text>
</comment>
<protein>
    <recommendedName>
        <fullName evidence="9">Phytosulfokine</fullName>
    </recommendedName>
    <component>
        <recommendedName>
            <fullName evidence="9">Phytosulfokine-alpha</fullName>
            <shortName evidence="9">PSK-alpha</shortName>
            <shortName evidence="9">Phytosulfokine-a</shortName>
        </recommendedName>
    </component>
    <component>
        <recommendedName>
            <fullName evidence="9">Phytosulfokine-beta</fullName>
            <shortName evidence="9">PSK-beta</shortName>
            <shortName evidence="9">Phytosulfokine-b</shortName>
        </recommendedName>
    </component>
</protein>
<evidence type="ECO:0000256" key="1">
    <source>
        <dbReference type="ARBA" id="ARBA00004613"/>
    </source>
</evidence>
<evidence type="ECO:0000256" key="2">
    <source>
        <dbReference type="ARBA" id="ARBA00010781"/>
    </source>
</evidence>
<evidence type="ECO:0000256" key="3">
    <source>
        <dbReference type="ARBA" id="ARBA00022473"/>
    </source>
</evidence>
<evidence type="ECO:0000256" key="7">
    <source>
        <dbReference type="ARBA" id="ARBA00022782"/>
    </source>
</evidence>
<evidence type="ECO:0000313" key="10">
    <source>
        <dbReference type="EMBL" id="KAK1375807.1"/>
    </source>
</evidence>
<evidence type="ECO:0000313" key="11">
    <source>
        <dbReference type="Proteomes" id="UP001237642"/>
    </source>
</evidence>
<reference evidence="10" key="2">
    <citation type="submission" date="2023-05" db="EMBL/GenBank/DDBJ databases">
        <authorList>
            <person name="Schelkunov M.I."/>
        </authorList>
    </citation>
    <scope>NUCLEOTIDE SEQUENCE</scope>
    <source>
        <strain evidence="10">Hsosn_3</strain>
        <tissue evidence="10">Leaf</tissue>
    </source>
</reference>
<keyword evidence="4 9" id="KW-0964">Secreted</keyword>